<dbReference type="InterPro" id="IPR029056">
    <property type="entry name" value="Ribokinase-like"/>
</dbReference>
<gene>
    <name evidence="4" type="ORF">PU02_1211</name>
</gene>
<feature type="domain" description="Pyridoxamine kinase/Phosphomethylpyrimidine kinase" evidence="3">
    <location>
        <begin position="14"/>
        <end position="237"/>
    </location>
</feature>
<dbReference type="AlphaFoldDB" id="A0A0M3T382"/>
<evidence type="ECO:0000313" key="4">
    <source>
        <dbReference type="EMBL" id="ALE04025.1"/>
    </source>
</evidence>
<evidence type="ECO:0000256" key="2">
    <source>
        <dbReference type="ARBA" id="ARBA00012135"/>
    </source>
</evidence>
<evidence type="ECO:0000256" key="1">
    <source>
        <dbReference type="ARBA" id="ARBA00004948"/>
    </source>
</evidence>
<dbReference type="GO" id="GO:0005829">
    <property type="term" value="C:cytosol"/>
    <property type="evidence" value="ECO:0007669"/>
    <property type="project" value="TreeGrafter"/>
</dbReference>
<dbReference type="EMBL" id="CP010401">
    <property type="protein sequence ID" value="ALE04025.1"/>
    <property type="molecule type" value="Genomic_DNA"/>
</dbReference>
<dbReference type="SUPFAM" id="SSF53613">
    <property type="entry name" value="Ribokinase-like"/>
    <property type="match status" value="1"/>
</dbReference>
<dbReference type="CDD" id="cd01169">
    <property type="entry name" value="HMPP_kinase"/>
    <property type="match status" value="1"/>
</dbReference>
<dbReference type="GO" id="GO:0009228">
    <property type="term" value="P:thiamine biosynthetic process"/>
    <property type="evidence" value="ECO:0007669"/>
    <property type="project" value="InterPro"/>
</dbReference>
<keyword evidence="4" id="KW-0808">Transferase</keyword>
<protein>
    <recommendedName>
        <fullName evidence="2">hydroxymethylpyrimidine kinase</fullName>
        <ecNumber evidence="2">2.7.1.49</ecNumber>
    </recommendedName>
</protein>
<dbReference type="PANTHER" id="PTHR20858">
    <property type="entry name" value="PHOSPHOMETHYLPYRIMIDINE KINASE"/>
    <property type="match status" value="1"/>
</dbReference>
<dbReference type="PATRIC" id="fig|1318743.3.peg.1227"/>
<evidence type="ECO:0000313" key="5">
    <source>
        <dbReference type="Proteomes" id="UP000057213"/>
    </source>
</evidence>
<sequence length="241" mass="25854">MALKSSILIVAGTDPTGGAGIIRDIETAAHFRIKSNLAITSVNVQDDNHVAAIVPMDGVFVAAQMQIALKAKQINAIKIGMTGTQDIIKEICHTLKHYNRIPVVLDPVLSASSGGKLVVEKIVDTMINELFPHTEILTPNLEELSILSQSPHASHHQEAIQQARKLLALGPRYILIKGGHADGPLATDSLVGKNEIINISTPRLETKMRGTGCLLSSAIAVHLALNNTITEAVKKCENIYT</sequence>
<dbReference type="Proteomes" id="UP000057213">
    <property type="component" value="Chromosome"/>
</dbReference>
<proteinExistence type="predicted"/>
<dbReference type="PANTHER" id="PTHR20858:SF17">
    <property type="entry name" value="HYDROXYMETHYLPYRIMIDINE_PHOSPHOMETHYLPYRIMIDINE KINASE THI20-RELATED"/>
    <property type="match status" value="1"/>
</dbReference>
<keyword evidence="4" id="KW-0418">Kinase</keyword>
<dbReference type="Pfam" id="PF08543">
    <property type="entry name" value="Phos_pyr_kin"/>
    <property type="match status" value="1"/>
</dbReference>
<accession>A0A0M3T382</accession>
<organism evidence="4 5">
    <name type="scientific">Bartonella ancashensis</name>
    <dbReference type="NCBI Taxonomy" id="1318743"/>
    <lineage>
        <taxon>Bacteria</taxon>
        <taxon>Pseudomonadati</taxon>
        <taxon>Pseudomonadota</taxon>
        <taxon>Alphaproteobacteria</taxon>
        <taxon>Hyphomicrobiales</taxon>
        <taxon>Bartonellaceae</taxon>
        <taxon>Bartonella</taxon>
    </lineage>
</organism>
<comment type="pathway">
    <text evidence="1">Cofactor biosynthesis; thiamine diphosphate biosynthesis.</text>
</comment>
<dbReference type="Gene3D" id="3.40.1190.20">
    <property type="match status" value="1"/>
</dbReference>
<dbReference type="GO" id="GO:0008902">
    <property type="term" value="F:hydroxymethylpyrimidine kinase activity"/>
    <property type="evidence" value="ECO:0007669"/>
    <property type="project" value="UniProtKB-EC"/>
</dbReference>
<dbReference type="InterPro" id="IPR004399">
    <property type="entry name" value="HMP/HMP-P_kinase_dom"/>
</dbReference>
<dbReference type="GO" id="GO:0008972">
    <property type="term" value="F:phosphomethylpyrimidine kinase activity"/>
    <property type="evidence" value="ECO:0007669"/>
    <property type="project" value="InterPro"/>
</dbReference>
<dbReference type="KEGG" id="banc:PU02_1211"/>
<dbReference type="STRING" id="1318743.PU02_1211"/>
<dbReference type="InterPro" id="IPR013749">
    <property type="entry name" value="PM/HMP-P_kinase-1"/>
</dbReference>
<dbReference type="EC" id="2.7.1.49" evidence="2"/>
<dbReference type="UniPathway" id="UPA00060">
    <property type="reaction ID" value="UER00138"/>
</dbReference>
<name>A0A0M3T382_9HYPH</name>
<reference evidence="4 5" key="1">
    <citation type="journal article" date="2015" name="Genome Announc.">
        <title>Complete Genome Sequence of Bartonella ancashensis Strain 20.00, Isolated from the Blood of a Patient with Verruga Peruana.</title>
        <authorList>
            <person name="Hang J."/>
            <person name="Mullins K.E."/>
            <person name="Clifford R.J."/>
            <person name="Onmus-Leone F."/>
            <person name="Yang Y."/>
            <person name="Jiang J."/>
            <person name="Leguia M."/>
            <person name="Kasper M.R."/>
            <person name="Maguina C."/>
            <person name="Lesho E.P."/>
            <person name="Jarman R.G."/>
            <person name="Richards A.L."/>
            <person name="Blazes D."/>
        </authorList>
    </citation>
    <scope>NUCLEOTIDE SEQUENCE [LARGE SCALE GENOMIC DNA]</scope>
    <source>
        <strain evidence="4 5">20.00</strain>
    </source>
</reference>
<evidence type="ECO:0000259" key="3">
    <source>
        <dbReference type="Pfam" id="PF08543"/>
    </source>
</evidence>
<dbReference type="GO" id="GO:0009229">
    <property type="term" value="P:thiamine diphosphate biosynthetic process"/>
    <property type="evidence" value="ECO:0007669"/>
    <property type="project" value="UniProtKB-UniPathway"/>
</dbReference>
<keyword evidence="5" id="KW-1185">Reference proteome</keyword>